<protein>
    <submittedName>
        <fullName evidence="3">IS110 family transposase</fullName>
    </submittedName>
</protein>
<dbReference type="InterPro" id="IPR002525">
    <property type="entry name" value="Transp_IS110-like_N"/>
</dbReference>
<dbReference type="EMBL" id="JABVEC010000010">
    <property type="protein sequence ID" value="MBC6466905.1"/>
    <property type="molecule type" value="Genomic_DNA"/>
</dbReference>
<name>A0ABR7LQ79_9ACTN</name>
<evidence type="ECO:0000259" key="1">
    <source>
        <dbReference type="Pfam" id="PF01548"/>
    </source>
</evidence>
<gene>
    <name evidence="3" type="ORF">HKK74_15550</name>
</gene>
<dbReference type="InterPro" id="IPR047650">
    <property type="entry name" value="Transpos_IS110"/>
</dbReference>
<evidence type="ECO:0000259" key="2">
    <source>
        <dbReference type="Pfam" id="PF02371"/>
    </source>
</evidence>
<dbReference type="Proteomes" id="UP000805614">
    <property type="component" value="Unassembled WGS sequence"/>
</dbReference>
<dbReference type="Pfam" id="PF01548">
    <property type="entry name" value="DEDD_Tnp_IS110"/>
    <property type="match status" value="1"/>
</dbReference>
<dbReference type="PANTHER" id="PTHR33055">
    <property type="entry name" value="TRANSPOSASE FOR INSERTION SEQUENCE ELEMENT IS1111A"/>
    <property type="match status" value="1"/>
</dbReference>
<dbReference type="Pfam" id="PF02371">
    <property type="entry name" value="Transposase_20"/>
    <property type="match status" value="1"/>
</dbReference>
<evidence type="ECO:0000313" key="3">
    <source>
        <dbReference type="EMBL" id="MBC6466905.1"/>
    </source>
</evidence>
<dbReference type="PANTHER" id="PTHR33055:SF15">
    <property type="entry name" value="TRANSPOSASE-RELATED"/>
    <property type="match status" value="1"/>
</dbReference>
<evidence type="ECO:0000313" key="4">
    <source>
        <dbReference type="Proteomes" id="UP000805614"/>
    </source>
</evidence>
<organism evidence="3 4">
    <name type="scientific">Actinomadura alba</name>
    <dbReference type="NCBI Taxonomy" id="406431"/>
    <lineage>
        <taxon>Bacteria</taxon>
        <taxon>Bacillati</taxon>
        <taxon>Actinomycetota</taxon>
        <taxon>Actinomycetes</taxon>
        <taxon>Streptosporangiales</taxon>
        <taxon>Thermomonosporaceae</taxon>
        <taxon>Actinomadura</taxon>
    </lineage>
</organism>
<keyword evidence="4" id="KW-1185">Reference proteome</keyword>
<dbReference type="NCBIfam" id="NF033542">
    <property type="entry name" value="transpos_IS110"/>
    <property type="match status" value="1"/>
</dbReference>
<proteinExistence type="predicted"/>
<feature type="domain" description="Transposase IS116/IS110/IS902 C-terminal" evidence="2">
    <location>
        <begin position="265"/>
        <end position="342"/>
    </location>
</feature>
<feature type="domain" description="Transposase IS110-like N-terminal" evidence="1">
    <location>
        <begin position="18"/>
        <end position="166"/>
    </location>
</feature>
<sequence length="421" mass="47443">MVNESIEEAAELVQRVAALDIGKASLVACVRVPHDTNPGKRRQETRTFATTTSSLLGLRDWLVCQGVTRCVMEATSTYWKPPFYLLEDDIECWVVNARDVKNVPGRPKTDRLDAVWLCKLAERGMLRPSFVPPPWQRELRDLCRYRRTLIRERTREKQRAEKLMEDTQIKLSSVISDMFGVSGRQMLEALIAGQRDPKVLADMARGSMRAKISVLREALTGHFRDHHGYLLRMMLERIDALSAQIHQLDARIDQALLPFAHQVAQLDEIPGVGRTGAQEIIAEIGLDMERFPTAGHLVSWAKFAPKAKQSAGRNKSSSTGKGNPWIGGTLGEAAMAASRTKTFLGSRYRRVAKRRGKKRALVALGNSILTITYHLLSDPHAHFADLGADYHDRLTPERRKRQLIRELERLSGRKVTLQQAA</sequence>
<comment type="caution">
    <text evidence="3">The sequence shown here is derived from an EMBL/GenBank/DDBJ whole genome shotgun (WGS) entry which is preliminary data.</text>
</comment>
<dbReference type="InterPro" id="IPR003346">
    <property type="entry name" value="Transposase_20"/>
</dbReference>
<accession>A0ABR7LQ79</accession>
<reference evidence="3 4" key="1">
    <citation type="submission" date="2020-06" db="EMBL/GenBank/DDBJ databases">
        <title>Actinomadura xiongansis sp. nov., isolated from soil of Baiyangdian.</title>
        <authorList>
            <person name="Zhang X."/>
        </authorList>
    </citation>
    <scope>NUCLEOTIDE SEQUENCE [LARGE SCALE GENOMIC DNA]</scope>
    <source>
        <strain evidence="3 4">HBUM206468</strain>
    </source>
</reference>